<dbReference type="HAMAP" id="MF_01043">
    <property type="entry name" value="PlsY"/>
    <property type="match status" value="1"/>
</dbReference>
<evidence type="ECO:0000256" key="8">
    <source>
        <dbReference type="ARBA" id="ARBA00023209"/>
    </source>
</evidence>
<keyword evidence="4 10" id="KW-0812">Transmembrane</keyword>
<dbReference type="InterPro" id="IPR003811">
    <property type="entry name" value="G3P_acylTferase_PlsY"/>
</dbReference>
<keyword evidence="8" id="KW-0594">Phospholipid biosynthesis</keyword>
<evidence type="ECO:0000313" key="14">
    <source>
        <dbReference type="EMBL" id="CAB4852281.1"/>
    </source>
</evidence>
<proteinExistence type="inferred from homology"/>
<evidence type="ECO:0000313" key="11">
    <source>
        <dbReference type="EMBL" id="CAB4364557.1"/>
    </source>
</evidence>
<dbReference type="EMBL" id="CAFAAV010000069">
    <property type="protein sequence ID" value="CAB4816340.1"/>
    <property type="molecule type" value="Genomic_DNA"/>
</dbReference>
<dbReference type="EMBL" id="CAFBOL010000022">
    <property type="protein sequence ID" value="CAB4985632.1"/>
    <property type="molecule type" value="Genomic_DNA"/>
</dbReference>
<evidence type="ECO:0000256" key="4">
    <source>
        <dbReference type="ARBA" id="ARBA00022692"/>
    </source>
</evidence>
<dbReference type="EMBL" id="CAFBIY010000121">
    <property type="protein sequence ID" value="CAB4852281.1"/>
    <property type="molecule type" value="Genomic_DNA"/>
</dbReference>
<keyword evidence="2" id="KW-0444">Lipid biosynthesis</keyword>
<evidence type="ECO:0000256" key="10">
    <source>
        <dbReference type="SAM" id="Phobius"/>
    </source>
</evidence>
<evidence type="ECO:0000256" key="3">
    <source>
        <dbReference type="ARBA" id="ARBA00022679"/>
    </source>
</evidence>
<dbReference type="PANTHER" id="PTHR30309">
    <property type="entry name" value="INNER MEMBRANE PROTEIN YGIH"/>
    <property type="match status" value="1"/>
</dbReference>
<evidence type="ECO:0000256" key="1">
    <source>
        <dbReference type="ARBA" id="ARBA00022475"/>
    </source>
</evidence>
<dbReference type="GO" id="GO:0043772">
    <property type="term" value="F:acyl-phosphate glycerol-3-phosphate acyltransferase activity"/>
    <property type="evidence" value="ECO:0007669"/>
    <property type="project" value="InterPro"/>
</dbReference>
<dbReference type="GO" id="GO:0005886">
    <property type="term" value="C:plasma membrane"/>
    <property type="evidence" value="ECO:0007669"/>
    <property type="project" value="InterPro"/>
</dbReference>
<keyword evidence="6" id="KW-0443">Lipid metabolism</keyword>
<gene>
    <name evidence="12" type="ORF">UFOPK2656_02369</name>
    <name evidence="13" type="ORF">UFOPK3099_01099</name>
    <name evidence="14" type="ORF">UFOPK3267_01996</name>
    <name evidence="15" type="ORF">UFOPK3651_02988</name>
    <name evidence="16" type="ORF">UFOPK3931_01116</name>
    <name evidence="11" type="ORF">UFOPK4189_02316</name>
</gene>
<dbReference type="EMBL" id="CAESGF010000015">
    <property type="protein sequence ID" value="CAB4364557.1"/>
    <property type="molecule type" value="Genomic_DNA"/>
</dbReference>
<dbReference type="SMART" id="SM01207">
    <property type="entry name" value="G3P_acyltransf"/>
    <property type="match status" value="1"/>
</dbReference>
<feature type="transmembrane region" description="Helical" evidence="10">
    <location>
        <begin position="107"/>
        <end position="127"/>
    </location>
</feature>
<keyword evidence="5 10" id="KW-1133">Transmembrane helix</keyword>
<evidence type="ECO:0000313" key="15">
    <source>
        <dbReference type="EMBL" id="CAB4953097.1"/>
    </source>
</evidence>
<name>A0A6J6SHQ2_9ZZZZ</name>
<reference evidence="12" key="1">
    <citation type="submission" date="2020-05" db="EMBL/GenBank/DDBJ databases">
        <authorList>
            <person name="Chiriac C."/>
            <person name="Salcher M."/>
            <person name="Ghai R."/>
            <person name="Kavagutti S V."/>
        </authorList>
    </citation>
    <scope>NUCLEOTIDE SEQUENCE</scope>
</reference>
<dbReference type="AlphaFoldDB" id="A0A6J6SHQ2"/>
<feature type="transmembrane region" description="Helical" evidence="10">
    <location>
        <begin position="50"/>
        <end position="73"/>
    </location>
</feature>
<dbReference type="Pfam" id="PF02660">
    <property type="entry name" value="G3P_acyltransf"/>
    <property type="match status" value="1"/>
</dbReference>
<dbReference type="GO" id="GO:0008654">
    <property type="term" value="P:phospholipid biosynthetic process"/>
    <property type="evidence" value="ECO:0007669"/>
    <property type="project" value="UniProtKB-KW"/>
</dbReference>
<dbReference type="PANTHER" id="PTHR30309:SF0">
    <property type="entry name" value="GLYCEROL-3-PHOSPHATE ACYLTRANSFERASE-RELATED"/>
    <property type="match status" value="1"/>
</dbReference>
<evidence type="ECO:0000256" key="7">
    <source>
        <dbReference type="ARBA" id="ARBA00023136"/>
    </source>
</evidence>
<evidence type="ECO:0000256" key="6">
    <source>
        <dbReference type="ARBA" id="ARBA00023098"/>
    </source>
</evidence>
<keyword evidence="3" id="KW-0808">Transferase</keyword>
<evidence type="ECO:0000256" key="9">
    <source>
        <dbReference type="ARBA" id="ARBA00023264"/>
    </source>
</evidence>
<evidence type="ECO:0000256" key="5">
    <source>
        <dbReference type="ARBA" id="ARBA00022989"/>
    </source>
</evidence>
<evidence type="ECO:0000256" key="2">
    <source>
        <dbReference type="ARBA" id="ARBA00022516"/>
    </source>
</evidence>
<feature type="transmembrane region" description="Helical" evidence="10">
    <location>
        <begin position="78"/>
        <end position="95"/>
    </location>
</feature>
<evidence type="ECO:0000313" key="13">
    <source>
        <dbReference type="EMBL" id="CAB4816340.1"/>
    </source>
</evidence>
<evidence type="ECO:0000313" key="16">
    <source>
        <dbReference type="EMBL" id="CAB4985632.1"/>
    </source>
</evidence>
<sequence length="195" mass="20457">MIWLFLLPAYALGTFPSAVMIARGKGVDITKVGSGNPGASNISRTFGKPWGVLVFVLDGLKGMIPAAVGIWLIDDRPVAYGMVVAAILGHMFPLTRRLRGGKGVATMAGAAFVLQPIVAPLLAVLWYTSLKVSKKASVASIVVMVGLPVGTALKGAPGWEIATLAAINALVMVRHTENIKRLLDGTELSAKRPNS</sequence>
<protein>
    <submittedName>
        <fullName evidence="12">Unannotated protein</fullName>
    </submittedName>
</protein>
<dbReference type="EMBL" id="CAFBMT010000026">
    <property type="protein sequence ID" value="CAB4953097.1"/>
    <property type="molecule type" value="Genomic_DNA"/>
</dbReference>
<accession>A0A6J6SHQ2</accession>
<dbReference type="EMBL" id="CAEZYF010000016">
    <property type="protein sequence ID" value="CAB4734414.1"/>
    <property type="molecule type" value="Genomic_DNA"/>
</dbReference>
<keyword evidence="1" id="KW-1003">Cell membrane</keyword>
<evidence type="ECO:0000313" key="12">
    <source>
        <dbReference type="EMBL" id="CAB4734414.1"/>
    </source>
</evidence>
<organism evidence="12">
    <name type="scientific">freshwater metagenome</name>
    <dbReference type="NCBI Taxonomy" id="449393"/>
    <lineage>
        <taxon>unclassified sequences</taxon>
        <taxon>metagenomes</taxon>
        <taxon>ecological metagenomes</taxon>
    </lineage>
</organism>
<keyword evidence="7 10" id="KW-0472">Membrane</keyword>
<keyword evidence="9" id="KW-1208">Phospholipid metabolism</keyword>